<accession>A0AAV8V5N2</accession>
<protein>
    <submittedName>
        <fullName evidence="2">Uncharacterized protein</fullName>
    </submittedName>
</protein>
<keyword evidence="3" id="KW-1185">Reference proteome</keyword>
<proteinExistence type="predicted"/>
<dbReference type="Proteomes" id="UP001159042">
    <property type="component" value="Unassembled WGS sequence"/>
</dbReference>
<feature type="transmembrane region" description="Helical" evidence="1">
    <location>
        <begin position="43"/>
        <end position="66"/>
    </location>
</feature>
<evidence type="ECO:0000313" key="3">
    <source>
        <dbReference type="Proteomes" id="UP001159042"/>
    </source>
</evidence>
<name>A0AAV8V5N2_9CUCU</name>
<evidence type="ECO:0000313" key="2">
    <source>
        <dbReference type="EMBL" id="KAJ8909398.1"/>
    </source>
</evidence>
<sequence>MLETERNWNAIKIGIENIMREKEAEERRRENREQHYLLYSDRLFVYIVFCVTSFITIIVCLLQYVIKKKKEKKKRRNGRATESDVMPSSGSRFPLHWRWWDGWAVHGKISSGSGTRCGNFQYFTLVTLKKDYLDILHDMVKKHWQIDNFGIKRGDSTHIQRR</sequence>
<reference evidence="2 3" key="1">
    <citation type="journal article" date="2023" name="Insect Mol. Biol.">
        <title>Genome sequencing provides insights into the evolution of gene families encoding plant cell wall-degrading enzymes in longhorned beetles.</title>
        <authorList>
            <person name="Shin N.R."/>
            <person name="Okamura Y."/>
            <person name="Kirsch R."/>
            <person name="Pauchet Y."/>
        </authorList>
    </citation>
    <scope>NUCLEOTIDE SEQUENCE [LARGE SCALE GENOMIC DNA]</scope>
    <source>
        <strain evidence="2">EAD_L_NR</strain>
    </source>
</reference>
<comment type="caution">
    <text evidence="2">The sequence shown here is derived from an EMBL/GenBank/DDBJ whole genome shotgun (WGS) entry which is preliminary data.</text>
</comment>
<dbReference type="EMBL" id="JANEYG010000593">
    <property type="protein sequence ID" value="KAJ8909398.1"/>
    <property type="molecule type" value="Genomic_DNA"/>
</dbReference>
<gene>
    <name evidence="2" type="ORF">NQ315_003995</name>
</gene>
<dbReference type="AlphaFoldDB" id="A0AAV8V5N2"/>
<keyword evidence="1" id="KW-1133">Transmembrane helix</keyword>
<keyword evidence="1" id="KW-0472">Membrane</keyword>
<organism evidence="2 3">
    <name type="scientific">Exocentrus adspersus</name>
    <dbReference type="NCBI Taxonomy" id="1586481"/>
    <lineage>
        <taxon>Eukaryota</taxon>
        <taxon>Metazoa</taxon>
        <taxon>Ecdysozoa</taxon>
        <taxon>Arthropoda</taxon>
        <taxon>Hexapoda</taxon>
        <taxon>Insecta</taxon>
        <taxon>Pterygota</taxon>
        <taxon>Neoptera</taxon>
        <taxon>Endopterygota</taxon>
        <taxon>Coleoptera</taxon>
        <taxon>Polyphaga</taxon>
        <taxon>Cucujiformia</taxon>
        <taxon>Chrysomeloidea</taxon>
        <taxon>Cerambycidae</taxon>
        <taxon>Lamiinae</taxon>
        <taxon>Acanthocinini</taxon>
        <taxon>Exocentrus</taxon>
    </lineage>
</organism>
<keyword evidence="1" id="KW-0812">Transmembrane</keyword>
<evidence type="ECO:0000256" key="1">
    <source>
        <dbReference type="SAM" id="Phobius"/>
    </source>
</evidence>